<name>A0A4U5PFU1_STECR</name>
<keyword evidence="1" id="KW-0175">Coiled coil</keyword>
<evidence type="ECO:0000256" key="1">
    <source>
        <dbReference type="SAM" id="Coils"/>
    </source>
</evidence>
<dbReference type="AlphaFoldDB" id="A0A4U5PFU1"/>
<comment type="caution">
    <text evidence="3">The sequence shown here is derived from an EMBL/GenBank/DDBJ whole genome shotgun (WGS) entry which is preliminary data.</text>
</comment>
<reference evidence="3 4" key="1">
    <citation type="journal article" date="2015" name="Genome Biol.">
        <title>Comparative genomics of Steinernema reveals deeply conserved gene regulatory networks.</title>
        <authorList>
            <person name="Dillman A.R."/>
            <person name="Macchietto M."/>
            <person name="Porter C.F."/>
            <person name="Rogers A."/>
            <person name="Williams B."/>
            <person name="Antoshechkin I."/>
            <person name="Lee M.M."/>
            <person name="Goodwin Z."/>
            <person name="Lu X."/>
            <person name="Lewis E.E."/>
            <person name="Goodrich-Blair H."/>
            <person name="Stock S.P."/>
            <person name="Adams B.J."/>
            <person name="Sternberg P.W."/>
            <person name="Mortazavi A."/>
        </authorList>
    </citation>
    <scope>NUCLEOTIDE SEQUENCE [LARGE SCALE GENOMIC DNA]</scope>
    <source>
        <strain evidence="3 4">ALL</strain>
    </source>
</reference>
<feature type="coiled-coil region" evidence="1">
    <location>
        <begin position="262"/>
        <end position="367"/>
    </location>
</feature>
<gene>
    <name evidence="3" type="ORF">L596_009506</name>
</gene>
<dbReference type="PANTHER" id="PTHR16441">
    <property type="entry name" value="FIDIPIDINE"/>
    <property type="match status" value="1"/>
</dbReference>
<feature type="domain" description="CCDC93 N-terminal" evidence="2">
    <location>
        <begin position="24"/>
        <end position="131"/>
    </location>
</feature>
<protein>
    <recommendedName>
        <fullName evidence="2">CCDC93 N-terminal domain-containing protein</fullName>
    </recommendedName>
</protein>
<sequence length="411" mass="46875">MARIDFGFVSKAAQGEFDIREDEDQYVKLQDTLDLLIAAGYFRARIKGLSAFDKIVGGLVWSISLCKYNVDVDLLYSENSTIGQKIALTEKIVQVLCQVQCPHSIEPHQIQGLDYVHIFPVVQWLVRRVLECKEKYGDEVQNHSLYQFFQSADVSEDLAEDGQGSSPRRKYRRRPGFQSSNLMEDVRCTLMEFDGYSQAALASAATKNRSPEAGGDEDDDELFQAELAAQQDLTDRALEQLPEVRIVEEEPVQASEIEGCSVEELKEHLAQLSRENGFTKAELQEEEEKFEQLRTESEELQEQLTRIREATEATDEETLTALKELLLEHDEIKERDSHFKKQCKEELAVLEQEMQELKAICAGHEVQKENVTSHILKDKKAKVLEQLKCLRLDSAEICSTSASNRQRSFQC</sequence>
<dbReference type="OrthoDB" id="16092at2759"/>
<dbReference type="Pfam" id="PF21673">
    <property type="entry name" value="CCDC93_N"/>
    <property type="match status" value="1"/>
</dbReference>
<dbReference type="PANTHER" id="PTHR16441:SF0">
    <property type="entry name" value="COILED-COIL DOMAIN-CONTAINING PROTEIN 93"/>
    <property type="match status" value="1"/>
</dbReference>
<organism evidence="3 4">
    <name type="scientific">Steinernema carpocapsae</name>
    <name type="common">Entomopathogenic nematode</name>
    <dbReference type="NCBI Taxonomy" id="34508"/>
    <lineage>
        <taxon>Eukaryota</taxon>
        <taxon>Metazoa</taxon>
        <taxon>Ecdysozoa</taxon>
        <taxon>Nematoda</taxon>
        <taxon>Chromadorea</taxon>
        <taxon>Rhabditida</taxon>
        <taxon>Tylenchina</taxon>
        <taxon>Panagrolaimomorpha</taxon>
        <taxon>Strongyloidoidea</taxon>
        <taxon>Steinernematidae</taxon>
        <taxon>Steinernema</taxon>
    </lineage>
</organism>
<evidence type="ECO:0000313" key="4">
    <source>
        <dbReference type="Proteomes" id="UP000298663"/>
    </source>
</evidence>
<dbReference type="Proteomes" id="UP000298663">
    <property type="component" value="Unassembled WGS sequence"/>
</dbReference>
<dbReference type="InterPro" id="IPR039116">
    <property type="entry name" value="CCDC93"/>
</dbReference>
<dbReference type="STRING" id="34508.A0A4U5PFU1"/>
<evidence type="ECO:0000259" key="2">
    <source>
        <dbReference type="Pfam" id="PF21673"/>
    </source>
</evidence>
<proteinExistence type="predicted"/>
<dbReference type="GO" id="GO:0006893">
    <property type="term" value="P:Golgi to plasma membrane transport"/>
    <property type="evidence" value="ECO:0007669"/>
    <property type="project" value="TreeGrafter"/>
</dbReference>
<dbReference type="InterPro" id="IPR048747">
    <property type="entry name" value="CCDC93_N"/>
</dbReference>
<accession>A0A4U5PFU1</accession>
<reference evidence="3 4" key="2">
    <citation type="journal article" date="2019" name="G3 (Bethesda)">
        <title>Hybrid Assembly of the Genome of the Entomopathogenic Nematode Steinernema carpocapsae Identifies the X-Chromosome.</title>
        <authorList>
            <person name="Serra L."/>
            <person name="Macchietto M."/>
            <person name="Macias-Munoz A."/>
            <person name="McGill C.J."/>
            <person name="Rodriguez I.M."/>
            <person name="Rodriguez B."/>
            <person name="Murad R."/>
            <person name="Mortazavi A."/>
        </authorList>
    </citation>
    <scope>NUCLEOTIDE SEQUENCE [LARGE SCALE GENOMIC DNA]</scope>
    <source>
        <strain evidence="3 4">ALL</strain>
    </source>
</reference>
<dbReference type="EMBL" id="AZBU02000002">
    <property type="protein sequence ID" value="TKR95320.1"/>
    <property type="molecule type" value="Genomic_DNA"/>
</dbReference>
<evidence type="ECO:0000313" key="3">
    <source>
        <dbReference type="EMBL" id="TKR95320.1"/>
    </source>
</evidence>
<keyword evidence="4" id="KW-1185">Reference proteome</keyword>